<dbReference type="EMBL" id="AP013035">
    <property type="protein sequence ID" value="BAT72364.1"/>
    <property type="molecule type" value="Genomic_DNA"/>
</dbReference>
<dbReference type="NCBIfam" id="NF004720">
    <property type="entry name" value="PRK06064.1"/>
    <property type="match status" value="1"/>
</dbReference>
<evidence type="ECO:0000259" key="1">
    <source>
        <dbReference type="Pfam" id="PF00108"/>
    </source>
</evidence>
<dbReference type="PANTHER" id="PTHR42870:SF6">
    <property type="entry name" value="ACETYL-COA C-ACYLTRANSFERASE"/>
    <property type="match status" value="1"/>
</dbReference>
<dbReference type="AlphaFoldDB" id="A0A0S3QVK3"/>
<dbReference type="OrthoDB" id="9785768at2"/>
<dbReference type="PATRIC" id="fig|1298851.3.peg.1652"/>
<protein>
    <submittedName>
        <fullName evidence="3">Acetyl-CoA C-acetyltransferase</fullName>
        <ecNumber evidence="3">2.3.1.9</ecNumber>
    </submittedName>
</protein>
<dbReference type="InterPro" id="IPR020616">
    <property type="entry name" value="Thiolase_N"/>
</dbReference>
<dbReference type="InterPro" id="IPR002155">
    <property type="entry name" value="Thiolase"/>
</dbReference>
<dbReference type="Gene3D" id="3.40.47.10">
    <property type="match status" value="1"/>
</dbReference>
<sequence>MRDVAVIGIGMTKFGELWNKNLRELFVEAALKAIKDAGVDHIDSMYVGCMTSGLFAQQEHIAALMADYLGQKHVPAYRVESACASGGLAFRLGFIEVASGMSDIVLVGGVEKMHTGADATACLAAAADAEYESFLGITFPGLYAMIANAYREKYNIPFDKFRKQLAMVAVKNHDHGSRNPNAQFPMKITIDTVLNSTLVADPLRLFDCSPVTDGAAAVILCPVELAKKYTDTIIKVAGSGAATSTIALAQRDDMTWLDVVEKAAERAYKMAGVTPKDIDFAEVHDCFTIAEICVTEALGFFEPGKGAEAVEAGKTSLDGEIPINTSGGLKSKGHPVGATGVAQICELVEQLRGTAGERQVKNARRGLAQNMGGSGASSTVHILEVL</sequence>
<dbReference type="SUPFAM" id="SSF53901">
    <property type="entry name" value="Thiolase-like"/>
    <property type="match status" value="1"/>
</dbReference>
<dbReference type="CDD" id="cd00829">
    <property type="entry name" value="SCP-x_thiolase"/>
    <property type="match status" value="1"/>
</dbReference>
<feature type="domain" description="Thiolase N-terminal" evidence="1">
    <location>
        <begin position="4"/>
        <end position="222"/>
    </location>
</feature>
<feature type="domain" description="Thiolase C-terminal" evidence="2">
    <location>
        <begin position="240"/>
        <end position="384"/>
    </location>
</feature>
<gene>
    <name evidence="3" type="ORF">TST_1578</name>
</gene>
<dbReference type="InterPro" id="IPR016039">
    <property type="entry name" value="Thiolase-like"/>
</dbReference>
<organism evidence="3 4">
    <name type="scientific">Thermosulfidibacter takaii (strain DSM 17441 / JCM 13301 / NBRC 103674 / ABI70S6)</name>
    <dbReference type="NCBI Taxonomy" id="1298851"/>
    <lineage>
        <taxon>Bacteria</taxon>
        <taxon>Pseudomonadati</taxon>
        <taxon>Thermosulfidibacterota</taxon>
        <taxon>Thermosulfidibacteria</taxon>
        <taxon>Thermosulfidibacterales</taxon>
        <taxon>Thermosulfidibacteraceae</taxon>
    </lineage>
</organism>
<reference evidence="4" key="1">
    <citation type="journal article" date="2018" name="Science">
        <title>A primordial and reversible TCA cycle in a facultatively chemolithoautotrophic thermophile.</title>
        <authorList>
            <person name="Nunoura T."/>
            <person name="Chikaraishi Y."/>
            <person name="Izaki R."/>
            <person name="Suwa T."/>
            <person name="Sato T."/>
            <person name="Harada T."/>
            <person name="Mori K."/>
            <person name="Kato Y."/>
            <person name="Miyazaki M."/>
            <person name="Shimamura S."/>
            <person name="Yanagawa K."/>
            <person name="Shuto A."/>
            <person name="Ohkouchi N."/>
            <person name="Fujita N."/>
            <person name="Takaki Y."/>
            <person name="Atomi H."/>
            <person name="Takai K."/>
        </authorList>
    </citation>
    <scope>NUCLEOTIDE SEQUENCE [LARGE SCALE GENOMIC DNA]</scope>
    <source>
        <strain evidence="4">DSM 17441 / JCM 13301 / NBRC 103674 / ABI70S6</strain>
    </source>
</reference>
<dbReference type="KEGG" id="ttk:TST_1578"/>
<name>A0A0S3QVK3_THET7</name>
<dbReference type="PANTHER" id="PTHR42870">
    <property type="entry name" value="ACETYL-COA C-ACETYLTRANSFERASE"/>
    <property type="match status" value="1"/>
</dbReference>
<dbReference type="EC" id="2.3.1.9" evidence="3"/>
<dbReference type="Pfam" id="PF00108">
    <property type="entry name" value="Thiolase_N"/>
    <property type="match status" value="1"/>
</dbReference>
<dbReference type="Proteomes" id="UP000063234">
    <property type="component" value="Chromosome"/>
</dbReference>
<dbReference type="GO" id="GO:0003985">
    <property type="term" value="F:acetyl-CoA C-acetyltransferase activity"/>
    <property type="evidence" value="ECO:0007669"/>
    <property type="project" value="UniProtKB-EC"/>
</dbReference>
<dbReference type="RefSeq" id="WP_068550472.1">
    <property type="nucleotide sequence ID" value="NZ_AP013035.1"/>
</dbReference>
<dbReference type="PIRSF" id="PIRSF000429">
    <property type="entry name" value="Ac-CoA_Ac_transf"/>
    <property type="match status" value="1"/>
</dbReference>
<evidence type="ECO:0000313" key="3">
    <source>
        <dbReference type="EMBL" id="BAT72364.1"/>
    </source>
</evidence>
<keyword evidence="4" id="KW-1185">Reference proteome</keyword>
<dbReference type="InterPro" id="IPR055140">
    <property type="entry name" value="Thiolase_C_2"/>
</dbReference>
<proteinExistence type="predicted"/>
<dbReference type="Pfam" id="PF22691">
    <property type="entry name" value="Thiolase_C_1"/>
    <property type="match status" value="1"/>
</dbReference>
<evidence type="ECO:0000259" key="2">
    <source>
        <dbReference type="Pfam" id="PF22691"/>
    </source>
</evidence>
<evidence type="ECO:0000313" key="4">
    <source>
        <dbReference type="Proteomes" id="UP000063234"/>
    </source>
</evidence>
<accession>A0A0S3QVK3</accession>
<keyword evidence="3" id="KW-0012">Acyltransferase</keyword>
<keyword evidence="3" id="KW-0808">Transferase</keyword>
<dbReference type="STRING" id="1298851.TST_1578"/>